<keyword evidence="2" id="KW-1185">Reference proteome</keyword>
<gene>
    <name evidence="1" type="ORF">M9H77_27839</name>
</gene>
<sequence length="166" mass="19253">MEAEEEKIVTQVEPEEEKIVTQVEPEEELKNPSENQEDKTQEDNNPTQEEESEEEESKKSSARDMEFYVCKNCGNPLGVIWFREFDFQRAISGPDPFLREKDVVLIMEKIRKAERPESDISGEGEDNNNNNPIEEDQIESENNPTNDDEEEEEEPEVIDASDDQNQ</sequence>
<comment type="caution">
    <text evidence="1">The sequence shown here is derived from an EMBL/GenBank/DDBJ whole genome shotgun (WGS) entry which is preliminary data.</text>
</comment>
<organism evidence="1 2">
    <name type="scientific">Catharanthus roseus</name>
    <name type="common">Madagascar periwinkle</name>
    <name type="synonym">Vinca rosea</name>
    <dbReference type="NCBI Taxonomy" id="4058"/>
    <lineage>
        <taxon>Eukaryota</taxon>
        <taxon>Viridiplantae</taxon>
        <taxon>Streptophyta</taxon>
        <taxon>Embryophyta</taxon>
        <taxon>Tracheophyta</taxon>
        <taxon>Spermatophyta</taxon>
        <taxon>Magnoliopsida</taxon>
        <taxon>eudicotyledons</taxon>
        <taxon>Gunneridae</taxon>
        <taxon>Pentapetalae</taxon>
        <taxon>asterids</taxon>
        <taxon>lamiids</taxon>
        <taxon>Gentianales</taxon>
        <taxon>Apocynaceae</taxon>
        <taxon>Rauvolfioideae</taxon>
        <taxon>Vinceae</taxon>
        <taxon>Catharanthinae</taxon>
        <taxon>Catharanthus</taxon>
    </lineage>
</organism>
<evidence type="ECO:0000313" key="1">
    <source>
        <dbReference type="EMBL" id="KAI5659046.1"/>
    </source>
</evidence>
<protein>
    <submittedName>
        <fullName evidence="1">Uncharacterized protein</fullName>
    </submittedName>
</protein>
<evidence type="ECO:0000313" key="2">
    <source>
        <dbReference type="Proteomes" id="UP001060085"/>
    </source>
</evidence>
<accession>A0ACC0AEP1</accession>
<dbReference type="Proteomes" id="UP001060085">
    <property type="component" value="Linkage Group LG06"/>
</dbReference>
<name>A0ACC0AEP1_CATRO</name>
<proteinExistence type="predicted"/>
<reference evidence="2" key="1">
    <citation type="journal article" date="2023" name="Nat. Plants">
        <title>Single-cell RNA sequencing provides a high-resolution roadmap for understanding the multicellular compartmentation of specialized metabolism.</title>
        <authorList>
            <person name="Sun S."/>
            <person name="Shen X."/>
            <person name="Li Y."/>
            <person name="Li Y."/>
            <person name="Wang S."/>
            <person name="Li R."/>
            <person name="Zhang H."/>
            <person name="Shen G."/>
            <person name="Guo B."/>
            <person name="Wei J."/>
            <person name="Xu J."/>
            <person name="St-Pierre B."/>
            <person name="Chen S."/>
            <person name="Sun C."/>
        </authorList>
    </citation>
    <scope>NUCLEOTIDE SEQUENCE [LARGE SCALE GENOMIC DNA]</scope>
</reference>
<dbReference type="EMBL" id="CM044706">
    <property type="protein sequence ID" value="KAI5659046.1"/>
    <property type="molecule type" value="Genomic_DNA"/>
</dbReference>